<dbReference type="GO" id="GO:0003676">
    <property type="term" value="F:nucleic acid binding"/>
    <property type="evidence" value="ECO:0007669"/>
    <property type="project" value="InterPro"/>
</dbReference>
<gene>
    <name evidence="4" type="ORF">BZARG_2743</name>
</gene>
<organism evidence="4 5">
    <name type="scientific">Bizionia argentinensis JUB59</name>
    <dbReference type="NCBI Taxonomy" id="1046627"/>
    <lineage>
        <taxon>Bacteria</taxon>
        <taxon>Pseudomonadati</taxon>
        <taxon>Bacteroidota</taxon>
        <taxon>Flavobacteriia</taxon>
        <taxon>Flavobacteriales</taxon>
        <taxon>Flavobacteriaceae</taxon>
        <taxon>Bizionia</taxon>
    </lineage>
</organism>
<evidence type="ECO:0000313" key="5">
    <source>
        <dbReference type="Proteomes" id="UP000003730"/>
    </source>
</evidence>
<feature type="compositionally biased region" description="Polar residues" evidence="1">
    <location>
        <begin position="178"/>
        <end position="189"/>
    </location>
</feature>
<dbReference type="SMART" id="SM00507">
    <property type="entry name" value="HNHc"/>
    <property type="match status" value="1"/>
</dbReference>
<evidence type="ECO:0000259" key="3">
    <source>
        <dbReference type="SMART" id="SM00507"/>
    </source>
</evidence>
<evidence type="ECO:0000256" key="2">
    <source>
        <dbReference type="SAM" id="SignalP"/>
    </source>
</evidence>
<dbReference type="CDD" id="cd00085">
    <property type="entry name" value="HNHc"/>
    <property type="match status" value="1"/>
</dbReference>
<dbReference type="Pfam" id="PF01844">
    <property type="entry name" value="HNH"/>
    <property type="match status" value="1"/>
</dbReference>
<keyword evidence="2" id="KW-0732">Signal</keyword>
<evidence type="ECO:0000256" key="1">
    <source>
        <dbReference type="SAM" id="MobiDB-lite"/>
    </source>
</evidence>
<dbReference type="STRING" id="1046627.BZARG_2743"/>
<feature type="signal peptide" evidence="2">
    <location>
        <begin position="1"/>
        <end position="22"/>
    </location>
</feature>
<name>G2ED19_9FLAO</name>
<dbReference type="RefSeq" id="WP_008636811.1">
    <property type="nucleotide sequence ID" value="NZ_AFXZ01000020.1"/>
</dbReference>
<feature type="domain" description="HNH nuclease" evidence="3">
    <location>
        <begin position="53"/>
        <end position="98"/>
    </location>
</feature>
<dbReference type="GO" id="GO:0004519">
    <property type="term" value="F:endonuclease activity"/>
    <property type="evidence" value="ECO:0007669"/>
    <property type="project" value="UniProtKB-KW"/>
</dbReference>
<dbReference type="GO" id="GO:0008270">
    <property type="term" value="F:zinc ion binding"/>
    <property type="evidence" value="ECO:0007669"/>
    <property type="project" value="InterPro"/>
</dbReference>
<dbReference type="Proteomes" id="UP000003730">
    <property type="component" value="Unassembled WGS sequence"/>
</dbReference>
<evidence type="ECO:0000313" key="4">
    <source>
        <dbReference type="EMBL" id="EGV43650.1"/>
    </source>
</evidence>
<dbReference type="eggNOG" id="ENOG502ZD94">
    <property type="taxonomic scope" value="Bacteria"/>
</dbReference>
<sequence>MKNIKDFLSVLAILAAFTFSNAQSTYTLGSTEYIYGAYYSTTGKPKVVRSTANKNAFLKSKGYTSTPYGYEIDHIVPLSEGGSDDPSNMQLLTVNQHKAKTARERTKRAKLNSSSVYRVNTPNYYSTSTVEHTKIKYTRPNYRPDKSSKQTTKSTKYHSSTHSSRAIQTGPRGGRYYINSNGNKTYVKR</sequence>
<accession>G2ED19</accession>
<keyword evidence="4" id="KW-0540">Nuclease</keyword>
<dbReference type="InterPro" id="IPR002711">
    <property type="entry name" value="HNH"/>
</dbReference>
<dbReference type="InterPro" id="IPR003615">
    <property type="entry name" value="HNH_nuc"/>
</dbReference>
<dbReference type="Gene3D" id="1.10.30.50">
    <property type="match status" value="1"/>
</dbReference>
<dbReference type="AlphaFoldDB" id="G2ED19"/>
<protein>
    <submittedName>
        <fullName evidence="4">HNH endonuclease</fullName>
    </submittedName>
</protein>
<feature type="compositionally biased region" description="Low complexity" evidence="1">
    <location>
        <begin position="149"/>
        <end position="164"/>
    </location>
</feature>
<dbReference type="OrthoDB" id="9802901at2"/>
<comment type="caution">
    <text evidence="4">The sequence shown here is derived from an EMBL/GenBank/DDBJ whole genome shotgun (WGS) entry which is preliminary data.</text>
</comment>
<keyword evidence="5" id="KW-1185">Reference proteome</keyword>
<proteinExistence type="predicted"/>
<keyword evidence="4" id="KW-0378">Hydrolase</keyword>
<feature type="chain" id="PRO_5003429134" evidence="2">
    <location>
        <begin position="23"/>
        <end position="189"/>
    </location>
</feature>
<reference evidence="4 5" key="1">
    <citation type="journal article" date="2008" name="Int. J. Syst. Evol. Microbiol.">
        <title>Bizionia argentinensis sp. nov., isolated from surface marine water in Antarctica.</title>
        <authorList>
            <person name="Bercovich A."/>
            <person name="Vazquez S.C."/>
            <person name="Yankilevich P."/>
            <person name="Coria S.H."/>
            <person name="Foti M."/>
            <person name="Hernandez E."/>
            <person name="Vidal A."/>
            <person name="Ruberto L."/>
            <person name="Melo C."/>
            <person name="Marenssi S."/>
            <person name="Criscuolo M."/>
            <person name="Memoli M."/>
            <person name="Arguelles M."/>
            <person name="Mac Cormack W.P."/>
        </authorList>
    </citation>
    <scope>NUCLEOTIDE SEQUENCE [LARGE SCALE GENOMIC DNA]</scope>
    <source>
        <strain evidence="4 5">JUB59</strain>
    </source>
</reference>
<dbReference type="EMBL" id="AFXZ01000020">
    <property type="protein sequence ID" value="EGV43650.1"/>
    <property type="molecule type" value="Genomic_DNA"/>
</dbReference>
<keyword evidence="4" id="KW-0255">Endonuclease</keyword>
<feature type="region of interest" description="Disordered" evidence="1">
    <location>
        <begin position="130"/>
        <end position="189"/>
    </location>
</feature>